<gene>
    <name evidence="1" type="ORF">F8M41_013357</name>
</gene>
<evidence type="ECO:0000313" key="2">
    <source>
        <dbReference type="Proteomes" id="UP000439903"/>
    </source>
</evidence>
<organism evidence="1 2">
    <name type="scientific">Gigaspora margarita</name>
    <dbReference type="NCBI Taxonomy" id="4874"/>
    <lineage>
        <taxon>Eukaryota</taxon>
        <taxon>Fungi</taxon>
        <taxon>Fungi incertae sedis</taxon>
        <taxon>Mucoromycota</taxon>
        <taxon>Glomeromycotina</taxon>
        <taxon>Glomeromycetes</taxon>
        <taxon>Diversisporales</taxon>
        <taxon>Gigasporaceae</taxon>
        <taxon>Gigaspora</taxon>
    </lineage>
</organism>
<accession>A0A8H3WWV3</accession>
<sequence length="366" mass="42168">MNLNAEGIESATTLLRILAKNTTKIKTFTFDGFYSCNDEPLVNISTCIIKSQKQLKKFSLGGLQFSGKFHGIILALESQKNSLQELVLDHCSYGAEFEILNNCKNIETLRIRCCDAKLLKILNFTISTLEIVDFSLDTLTIVQILEKSGSLLQKLILHSDEILEETLLIKTLKSFCPNITYLKITKIEFSTQLLELIGNLQKLQFLTLWTLWCINGTPEEDIKIRVIQFAKILPLTLQYLDLSDNFLRPYIDIFLNHCNISLNKLLIYGLDGNTTKALIEFCIRNKSLNYIGLDQYWYLYNNFKNEDLDQSLCLDDNIRKEMEKYVKLVPYDEIEDVSDAGYVLKRCSVGIMSVRSCFYNDFIIRE</sequence>
<keyword evidence="2" id="KW-1185">Reference proteome</keyword>
<protein>
    <recommendedName>
        <fullName evidence="3">RNI-like protein</fullName>
    </recommendedName>
</protein>
<evidence type="ECO:0000313" key="1">
    <source>
        <dbReference type="EMBL" id="KAF0369763.1"/>
    </source>
</evidence>
<dbReference type="EMBL" id="WTPW01002710">
    <property type="protein sequence ID" value="KAF0369763.1"/>
    <property type="molecule type" value="Genomic_DNA"/>
</dbReference>
<dbReference type="AlphaFoldDB" id="A0A8H3WWV3"/>
<dbReference type="InterPro" id="IPR032675">
    <property type="entry name" value="LRR_dom_sf"/>
</dbReference>
<reference evidence="1 2" key="1">
    <citation type="journal article" date="2019" name="Environ. Microbiol.">
        <title>At the nexus of three kingdoms: the genome of the mycorrhizal fungus Gigaspora margarita provides insights into plant, endobacterial and fungal interactions.</title>
        <authorList>
            <person name="Venice F."/>
            <person name="Ghignone S."/>
            <person name="Salvioli di Fossalunga A."/>
            <person name="Amselem J."/>
            <person name="Novero M."/>
            <person name="Xianan X."/>
            <person name="Sedzielewska Toro K."/>
            <person name="Morin E."/>
            <person name="Lipzen A."/>
            <person name="Grigoriev I.V."/>
            <person name="Henrissat B."/>
            <person name="Martin F.M."/>
            <person name="Bonfante P."/>
        </authorList>
    </citation>
    <scope>NUCLEOTIDE SEQUENCE [LARGE SCALE GENOMIC DNA]</scope>
    <source>
        <strain evidence="1 2">BEG34</strain>
    </source>
</reference>
<comment type="caution">
    <text evidence="1">The sequence shown here is derived from an EMBL/GenBank/DDBJ whole genome shotgun (WGS) entry which is preliminary data.</text>
</comment>
<dbReference type="Gene3D" id="3.80.10.10">
    <property type="entry name" value="Ribonuclease Inhibitor"/>
    <property type="match status" value="1"/>
</dbReference>
<name>A0A8H3WWV3_GIGMA</name>
<evidence type="ECO:0008006" key="3">
    <source>
        <dbReference type="Google" id="ProtNLM"/>
    </source>
</evidence>
<dbReference type="Proteomes" id="UP000439903">
    <property type="component" value="Unassembled WGS sequence"/>
</dbReference>
<dbReference type="SUPFAM" id="SSF52047">
    <property type="entry name" value="RNI-like"/>
    <property type="match status" value="1"/>
</dbReference>
<dbReference type="OrthoDB" id="6148273at2759"/>
<proteinExistence type="predicted"/>